<dbReference type="AlphaFoldDB" id="A0A484L4R9"/>
<name>A0A484L4R9_9ASTE</name>
<gene>
    <name evidence="6" type="ORF">CCAM_LOCUS13078</name>
</gene>
<dbReference type="GO" id="GO:0008234">
    <property type="term" value="F:cysteine-type peptidase activity"/>
    <property type="evidence" value="ECO:0007669"/>
    <property type="project" value="InterPro"/>
</dbReference>
<feature type="region of interest" description="Disordered" evidence="4">
    <location>
        <begin position="341"/>
        <end position="447"/>
    </location>
</feature>
<dbReference type="Pfam" id="PF02902">
    <property type="entry name" value="Peptidase_C48"/>
    <property type="match status" value="1"/>
</dbReference>
<organism evidence="6 7">
    <name type="scientific">Cuscuta campestris</name>
    <dbReference type="NCBI Taxonomy" id="132261"/>
    <lineage>
        <taxon>Eukaryota</taxon>
        <taxon>Viridiplantae</taxon>
        <taxon>Streptophyta</taxon>
        <taxon>Embryophyta</taxon>
        <taxon>Tracheophyta</taxon>
        <taxon>Spermatophyta</taxon>
        <taxon>Magnoliopsida</taxon>
        <taxon>eudicotyledons</taxon>
        <taxon>Gunneridae</taxon>
        <taxon>Pentapetalae</taxon>
        <taxon>asterids</taxon>
        <taxon>lamiids</taxon>
        <taxon>Solanales</taxon>
        <taxon>Convolvulaceae</taxon>
        <taxon>Cuscuteae</taxon>
        <taxon>Cuscuta</taxon>
        <taxon>Cuscuta subgen. Grammica</taxon>
        <taxon>Cuscuta sect. Cleistogrammica</taxon>
    </lineage>
</organism>
<keyword evidence="2" id="KW-0645">Protease</keyword>
<dbReference type="InterPro" id="IPR003653">
    <property type="entry name" value="Peptidase_C48_C"/>
</dbReference>
<reference evidence="6 7" key="1">
    <citation type="submission" date="2018-04" db="EMBL/GenBank/DDBJ databases">
        <authorList>
            <person name="Vogel A."/>
        </authorList>
    </citation>
    <scope>NUCLEOTIDE SEQUENCE [LARGE SCALE GENOMIC DNA]</scope>
</reference>
<protein>
    <recommendedName>
        <fullName evidence="5">Ubiquitin-like protease family profile domain-containing protein</fullName>
    </recommendedName>
</protein>
<evidence type="ECO:0000259" key="5">
    <source>
        <dbReference type="PROSITE" id="PS50600"/>
    </source>
</evidence>
<comment type="similarity">
    <text evidence="1">Belongs to the peptidase C48 family.</text>
</comment>
<dbReference type="Proteomes" id="UP000595140">
    <property type="component" value="Unassembled WGS sequence"/>
</dbReference>
<dbReference type="InterPro" id="IPR038765">
    <property type="entry name" value="Papain-like_cys_pep_sf"/>
</dbReference>
<feature type="compositionally biased region" description="Basic and acidic residues" evidence="4">
    <location>
        <begin position="426"/>
        <end position="440"/>
    </location>
</feature>
<evidence type="ECO:0000256" key="4">
    <source>
        <dbReference type="SAM" id="MobiDB-lite"/>
    </source>
</evidence>
<proteinExistence type="inferred from homology"/>
<feature type="domain" description="Ubiquitin-like protease family profile" evidence="5">
    <location>
        <begin position="553"/>
        <end position="719"/>
    </location>
</feature>
<dbReference type="PANTHER" id="PTHR48449:SF1">
    <property type="entry name" value="DUF1985 DOMAIN-CONTAINING PROTEIN"/>
    <property type="match status" value="1"/>
</dbReference>
<evidence type="ECO:0000256" key="3">
    <source>
        <dbReference type="ARBA" id="ARBA00022801"/>
    </source>
</evidence>
<dbReference type="PANTHER" id="PTHR48449">
    <property type="entry name" value="DUF1985 DOMAIN-CONTAINING PROTEIN"/>
    <property type="match status" value="1"/>
</dbReference>
<dbReference type="OrthoDB" id="1723296at2759"/>
<dbReference type="InterPro" id="IPR015410">
    <property type="entry name" value="DUF1985"/>
</dbReference>
<dbReference type="PROSITE" id="PS50600">
    <property type="entry name" value="ULP_PROTEASE"/>
    <property type="match status" value="1"/>
</dbReference>
<accession>A0A484L4R9</accession>
<evidence type="ECO:0000256" key="1">
    <source>
        <dbReference type="ARBA" id="ARBA00005234"/>
    </source>
</evidence>
<evidence type="ECO:0000256" key="2">
    <source>
        <dbReference type="ARBA" id="ARBA00022670"/>
    </source>
</evidence>
<feature type="compositionally biased region" description="Acidic residues" evidence="4">
    <location>
        <begin position="351"/>
        <end position="397"/>
    </location>
</feature>
<evidence type="ECO:0000313" key="7">
    <source>
        <dbReference type="Proteomes" id="UP000595140"/>
    </source>
</evidence>
<dbReference type="GO" id="GO:0006508">
    <property type="term" value="P:proteolysis"/>
    <property type="evidence" value="ECO:0007669"/>
    <property type="project" value="UniProtKB-KW"/>
</dbReference>
<sequence>MVNADHFQAQYTCYSELQKSVDIIKKKLTPLDLGRFKKESPFGHLLESPPLQFSGQIIHLLLVHLTREHVDDELRFNIGGSILKFDYGEWCRIIGMPSTKLYGEDGGDEDEDSALGRIRKKFLGNDKGKTTFAHVRKCFHALDEENGGDEVFQFAKLFFAESVLLARVKGTGVEMSHLHLLGSAHKFNAYPWGWESYLLTVRHLKAAMEGQPARFLSKQAENPNMKTCKFSFYGFPYVLQVWAYEQFPQLKGVFADFHEEIVGCPFLKWGSKKFPQYNQLKELILGKDEGNISKKLEYAIHHLVSEVVHMREVMDAKFGDLKVKIQTLSKKVDVLLKKKKKRTHNTTQATEEAEEDEEVVGDSDHEQVEEDIEEEEVVDIEEEEVEDENEGVDEDSGHEECKEEVGVEVEEDEESIRQRNNRKRSRVVDDGEPFEEKETELPMPSPPGIENPQKDLEEATAEVQGVILGLYEDKLIDTQEYARQVLSPGPVEFVYEQAEDVEPPTKTIAVTKPLARETRLRKKSREWEQFKCWVEEEDEKNPNKLRLQCHYVHEVDRHFFRTLLGYDLWLSSDHVQTIVELLMAGVDLIGVQGRCLYGPMFTKSSSDHAWLRDKMLRKLDWTQMEKVFMTIHARNRHWVLAELDFPNATIWVYDSLKNAQSKSYVRPILERLPPLFQTVKTTEQQRRTQAWTVEFPKDVPQQSDGNACGVMIFAFAEYLLAGLPLLPDCTYEHVDDFRRQYAARIYRKTVA</sequence>
<dbReference type="Pfam" id="PF09331">
    <property type="entry name" value="DUF1985"/>
    <property type="match status" value="1"/>
</dbReference>
<evidence type="ECO:0000313" key="6">
    <source>
        <dbReference type="EMBL" id="VFQ71302.1"/>
    </source>
</evidence>
<dbReference type="SUPFAM" id="SSF54001">
    <property type="entry name" value="Cysteine proteinases"/>
    <property type="match status" value="1"/>
</dbReference>
<dbReference type="EMBL" id="OOIL02001001">
    <property type="protein sequence ID" value="VFQ71302.1"/>
    <property type="molecule type" value="Genomic_DNA"/>
</dbReference>
<keyword evidence="3" id="KW-0378">Hydrolase</keyword>
<keyword evidence="7" id="KW-1185">Reference proteome</keyword>
<dbReference type="Gene3D" id="3.40.395.10">
    <property type="entry name" value="Adenoviral Proteinase, Chain A"/>
    <property type="match status" value="1"/>
</dbReference>